<feature type="transmembrane region" description="Helical" evidence="1">
    <location>
        <begin position="197"/>
        <end position="217"/>
    </location>
</feature>
<feature type="transmembrane region" description="Helical" evidence="1">
    <location>
        <begin position="142"/>
        <end position="160"/>
    </location>
</feature>
<dbReference type="GO" id="GO:0016747">
    <property type="term" value="F:acyltransferase activity, transferring groups other than amino-acyl groups"/>
    <property type="evidence" value="ECO:0007669"/>
    <property type="project" value="InterPro"/>
</dbReference>
<dbReference type="PANTHER" id="PTHR23028:SF53">
    <property type="entry name" value="ACYL_TRANSF_3 DOMAIN-CONTAINING PROTEIN"/>
    <property type="match status" value="1"/>
</dbReference>
<proteinExistence type="predicted"/>
<reference evidence="3 4" key="1">
    <citation type="submission" date="2018-01" db="EMBL/GenBank/DDBJ databases">
        <title>A novel member of the phylum Bacteroidetes isolated from glacier ice.</title>
        <authorList>
            <person name="Liu Q."/>
            <person name="Xin Y.-H."/>
        </authorList>
    </citation>
    <scope>NUCLEOTIDE SEQUENCE [LARGE SCALE GENOMIC DNA]</scope>
    <source>
        <strain evidence="3 4">RB1R16</strain>
    </source>
</reference>
<keyword evidence="1" id="KW-0812">Transmembrane</keyword>
<dbReference type="EMBL" id="PPSL01000006">
    <property type="protein sequence ID" value="PQJ09243.1"/>
    <property type="molecule type" value="Genomic_DNA"/>
</dbReference>
<dbReference type="AlphaFoldDB" id="A0A2S7SQR5"/>
<dbReference type="RefSeq" id="WP_105040694.1">
    <property type="nucleotide sequence ID" value="NZ_PPSL01000006.1"/>
</dbReference>
<feature type="transmembrane region" description="Helical" evidence="1">
    <location>
        <begin position="229"/>
        <end position="247"/>
    </location>
</feature>
<feature type="transmembrane region" description="Helical" evidence="1">
    <location>
        <begin position="283"/>
        <end position="309"/>
    </location>
</feature>
<comment type="caution">
    <text evidence="3">The sequence shown here is derived from an EMBL/GenBank/DDBJ whole genome shotgun (WGS) entry which is preliminary data.</text>
</comment>
<dbReference type="GO" id="GO:0016020">
    <property type="term" value="C:membrane"/>
    <property type="evidence" value="ECO:0007669"/>
    <property type="project" value="TreeGrafter"/>
</dbReference>
<sequence length="358" mass="41265">MKDNKGTTGHSRLLELDALRGAAALFVVLFHFTKGFTPAELGFNNYLLHFGATGVELFFIISGFVIFMSITKLASGKEFIINRIARLYPTYWATVVFTFLVIVFTQMLLFHKGVNTTPLAQFLVNLSMFQYYFNVKDLDGPYWTLIIEIIFYIYIYILFISKTIKYIEKISFALLASTVLIYAGRSVFANYNLASHIFGLIPLLPYFPLFYSGIIFYKMFTEKETLTHYLVLAVCFCAQLYLFTTRGLVNVNIYEYAVILLTYYGLFVLFIKNKIGFIVTKQTVFLGYISYALYVVHNYVSASVVLPALVRRLHVNFILAGIIQLAFVIALAYLITKYIDVPNRNKFRNYLRKKFIKS</sequence>
<keyword evidence="4" id="KW-1185">Reference proteome</keyword>
<organism evidence="3 4">
    <name type="scientific">Flavipsychrobacter stenotrophus</name>
    <dbReference type="NCBI Taxonomy" id="2077091"/>
    <lineage>
        <taxon>Bacteria</taxon>
        <taxon>Pseudomonadati</taxon>
        <taxon>Bacteroidota</taxon>
        <taxon>Chitinophagia</taxon>
        <taxon>Chitinophagales</taxon>
        <taxon>Chitinophagaceae</taxon>
        <taxon>Flavipsychrobacter</taxon>
    </lineage>
</organism>
<feature type="transmembrane region" description="Helical" evidence="1">
    <location>
        <begin position="91"/>
        <end position="110"/>
    </location>
</feature>
<evidence type="ECO:0000313" key="4">
    <source>
        <dbReference type="Proteomes" id="UP000239872"/>
    </source>
</evidence>
<dbReference type="InterPro" id="IPR050879">
    <property type="entry name" value="Acyltransferase_3"/>
</dbReference>
<feature type="transmembrane region" description="Helical" evidence="1">
    <location>
        <begin position="253"/>
        <end position="271"/>
    </location>
</feature>
<evidence type="ECO:0000256" key="1">
    <source>
        <dbReference type="SAM" id="Phobius"/>
    </source>
</evidence>
<dbReference type="InterPro" id="IPR002656">
    <property type="entry name" value="Acyl_transf_3_dom"/>
</dbReference>
<feature type="transmembrane region" description="Helical" evidence="1">
    <location>
        <begin position="12"/>
        <end position="32"/>
    </location>
</feature>
<dbReference type="OrthoDB" id="290051at2"/>
<feature type="transmembrane region" description="Helical" evidence="1">
    <location>
        <begin position="315"/>
        <end position="336"/>
    </location>
</feature>
<gene>
    <name evidence="3" type="ORF">CJD36_018505</name>
</gene>
<dbReference type="PANTHER" id="PTHR23028">
    <property type="entry name" value="ACETYLTRANSFERASE"/>
    <property type="match status" value="1"/>
</dbReference>
<feature type="transmembrane region" description="Helical" evidence="1">
    <location>
        <begin position="172"/>
        <end position="191"/>
    </location>
</feature>
<evidence type="ECO:0000313" key="3">
    <source>
        <dbReference type="EMBL" id="PQJ09243.1"/>
    </source>
</evidence>
<evidence type="ECO:0000259" key="2">
    <source>
        <dbReference type="Pfam" id="PF01757"/>
    </source>
</evidence>
<dbReference type="GO" id="GO:0009103">
    <property type="term" value="P:lipopolysaccharide biosynthetic process"/>
    <property type="evidence" value="ECO:0007669"/>
    <property type="project" value="TreeGrafter"/>
</dbReference>
<name>A0A2S7SQR5_9BACT</name>
<keyword evidence="1" id="KW-1133">Transmembrane helix</keyword>
<dbReference type="Proteomes" id="UP000239872">
    <property type="component" value="Unassembled WGS sequence"/>
</dbReference>
<feature type="domain" description="Acyltransferase 3" evidence="2">
    <location>
        <begin position="15"/>
        <end position="336"/>
    </location>
</feature>
<dbReference type="Pfam" id="PF01757">
    <property type="entry name" value="Acyl_transf_3"/>
    <property type="match status" value="1"/>
</dbReference>
<feature type="transmembrane region" description="Helical" evidence="1">
    <location>
        <begin position="47"/>
        <end position="70"/>
    </location>
</feature>
<keyword evidence="1" id="KW-0472">Membrane</keyword>
<accession>A0A2S7SQR5</accession>
<protein>
    <recommendedName>
        <fullName evidence="2">Acyltransferase 3 domain-containing protein</fullName>
    </recommendedName>
</protein>